<evidence type="ECO:0000313" key="11">
    <source>
        <dbReference type="Proteomes" id="UP000321353"/>
    </source>
</evidence>
<proteinExistence type="predicted"/>
<dbReference type="SUPFAM" id="SSF50998">
    <property type="entry name" value="Quinoprotein alcohol dehydrogenase-like"/>
    <property type="match status" value="1"/>
</dbReference>
<keyword evidence="3 7" id="KW-0547">Nucleotide-binding</keyword>
<dbReference type="Gene3D" id="3.80.10.10">
    <property type="entry name" value="Ribonuclease Inhibitor"/>
    <property type="match status" value="1"/>
</dbReference>
<dbReference type="InterPro" id="IPR000719">
    <property type="entry name" value="Prot_kinase_dom"/>
</dbReference>
<dbReference type="Pfam" id="PF00069">
    <property type="entry name" value="Pkinase"/>
    <property type="match status" value="1"/>
</dbReference>
<keyword evidence="6" id="KW-0853">WD repeat</keyword>
<dbReference type="PROSITE" id="PS00107">
    <property type="entry name" value="PROTEIN_KINASE_ATP"/>
    <property type="match status" value="1"/>
</dbReference>
<feature type="compositionally biased region" description="Polar residues" evidence="8">
    <location>
        <begin position="105"/>
        <end position="119"/>
    </location>
</feature>
<dbReference type="InterPro" id="IPR015943">
    <property type="entry name" value="WD40/YVTN_repeat-like_dom_sf"/>
</dbReference>
<dbReference type="InterPro" id="IPR011047">
    <property type="entry name" value="Quinoprotein_ADH-like_sf"/>
</dbReference>
<dbReference type="InterPro" id="IPR011521">
    <property type="entry name" value="YTV"/>
</dbReference>
<dbReference type="Proteomes" id="UP000321353">
    <property type="component" value="Chromosome"/>
</dbReference>
<dbReference type="PROSITE" id="PS50082">
    <property type="entry name" value="WD_REPEATS_2"/>
    <property type="match status" value="2"/>
</dbReference>
<dbReference type="InterPro" id="IPR008271">
    <property type="entry name" value="Ser/Thr_kinase_AS"/>
</dbReference>
<dbReference type="SMART" id="SM00320">
    <property type="entry name" value="WD40"/>
    <property type="match status" value="5"/>
</dbReference>
<evidence type="ECO:0000313" key="10">
    <source>
        <dbReference type="EMBL" id="QEG00181.1"/>
    </source>
</evidence>
<evidence type="ECO:0000256" key="4">
    <source>
        <dbReference type="ARBA" id="ARBA00022777"/>
    </source>
</evidence>
<dbReference type="EMBL" id="CP036264">
    <property type="protein sequence ID" value="QEG00181.1"/>
    <property type="molecule type" value="Genomic_DNA"/>
</dbReference>
<feature type="region of interest" description="Disordered" evidence="8">
    <location>
        <begin position="1796"/>
        <end position="1865"/>
    </location>
</feature>
<keyword evidence="4 10" id="KW-0418">Kinase</keyword>
<evidence type="ECO:0000256" key="6">
    <source>
        <dbReference type="PROSITE-ProRule" id="PRU00221"/>
    </source>
</evidence>
<dbReference type="KEGG" id="smam:Mal15_42500"/>
<dbReference type="Pfam" id="PF07639">
    <property type="entry name" value="YTV"/>
    <property type="match status" value="1"/>
</dbReference>
<sequence length="2325" mass="253332">MKLKAICPQCKSSLIIPAKLAGRSAKCSACQHVFEIRAVQTPSQQSIESGLQVDEPAQLSEPIKQSASTQSNERSAERGDDKVTGTKRPAKKHSAMQKQPAGKQRTGNRSASDANTTSRKMPIPAAKQRAVVEQQTDAARSTANADTREKTKSTGVLAENKTTSAVPPANMAAEGDALTDPAIPAERPIRQAVSKARKPTDAKEGGTAIGRFEIEEILGSGGFGDVYRAYDPLLDRHTALKVLRAKATTEQRKERMLREAKASARLRHPNIVAVYEVGEDKERMFIASQFIPGTTLADHLKRTDHSSPDPEALRAFVVWLVELSRALAYAHRESIIHRDVKPHNVLIDEDSHVQLADFGLAHQIVADADTTRQLVGTPAYMSPEQVEGDLSNISPASDQYAVGVILFEGLVGRRPFEGDSISLLSSIVHDEVPNPTDLKSAVPLPLEQICLKAMSRDASDRYADCDELADDLQRWLDGELVQAGNPTWIDYSLHWAKKRPHVAGWLAALAATFLMLGGTTITLGLVKLNSAATELTASREELGQSKMELKEVRLESDQKEHELESRIVREKTVEYARKFDGGTRVIEANDLARIHRMLDRVPWKDRGIEHSLLRRRLMGTPIILHAGEPIRHLSWSHDGKLLAAATEGGDIRFWDGIHHTPLTVAHVGNIVTAEFHPSRMELISLHDQEYNRKTRKSTKAIVRKWLVARDGDQIRLARSTESESDISNFRSSAFHPSGRLFAVCGDGGVEIRDLQDGLGVKSAVKNIRGNVMDIAYSADGKRLECLVKNGSDTRRLIIDEEHPDGHEAWVESPRTPPLAMDPSVVTVQPLLAPIDRADPNPTYFRGKVLSIDEAPVNSGSPGQPTCAIELASGHYFRGYSDGHVMEGAVSRVGHLAEISAAASRPDLACVATGDRSGEIRIWPTTSRTPEGARCTFANGGGPQDDRLVSNFDGTLLSTNSGGSVVTVWQTNDGKVAFELGGHAPGTHAVDFHPERNEVLTVDGEGVCRIWQLVASSQGTRVLRSWRFESGAPNFACFDSSGENILIFGSRFTETEDDAAVGFAMVVSAADGSSVCELQGLRGSPIAGAFVPDSDLVIVSCDEKTIASYSRQTGERIADFETDGLVAIDLDVTSEQLVAVLAEPCALRSRGDGRSSYRSHLRSWQIAIGKKMFDVGEPGVSYRFVDVDATLGRILAPAGDGYRIHDLATGERLWTDYRYPASYQVYETREEPYTVQVPYMEQIEQSYTVQVPYTEEIEQTYTVCVPVTKTVVLKGTRSPDEPDTIAGALVETDQSRLDAILEGKIRRTKNNLGISLVSDHQLKKGVFLKSDERGSIQLFSDQSLTKQVRLAPVEAEETAVAMEVVFAVQVEEKKTRIVQCTKYRTEERTRSVAVTKCRLETRTRTVPVAKVIPMTTARGKAIFLPSGRGLALAQFDAAYVVSAAIPSSPRELVASDCHYEMLATDAAGKLVAAAGQSGSCGACGCNDIDIWQAEDGQHLRTLRLSGASAGAINFDPRTGNLLVGISCFGARVNANKPPDAAGRDEIALPVPENEAEEALAYEGATLLVFDPRSGEILEQLQGPESIIRIVTSIDRERPVVLLVDQENQVYRLNDDGVIQSQSIRAGDARSVSVSEDGQLATYNDPEGRSVVTLVSAMEKQARLPTPWTHAHLCWSGKELIAKKSAQPNDAMTIDQELTTMAWTIDRITHMLAQPRPAAELPPGTTSSDGWVLPAMDTTLVQSKGGRTPEFRPLHAHSTLKEFQSGGSMGKQVFRGGKVFSIGDPYPSRRGWPTTHNHVITWDRNGTPDSKTNVSMLLEPSPSPTRTAPTSTRSGMVSDGASAKVGQSKARRTASSDGTEKEISSRSERHSLIDYLPDNLEECLVKGAADRTENGAIVLHGPDPESFLEIPAVLPEAYRMELMVRRESTGGTFVVCVPHRGFPACCVIDGNGGSGISDIDGKSYAYNSTNVQKRQFQNGQTHSIQIISSPDGIVINWDGKRLFEFNGAPDRLSLQSYSWHPNRLFPAVKAANGGNFVVEKTIVQTDGLDAPKPAVPPYPQSDASIALAEERFGPALRDVRDLAEKLGGFITFESADTGGQRLRLNTQSRKGPRKWVSVAGVDFSPLAKISGPVKISAPATTNWTQAILPKFDAGFRLEILDLSQAQDVTASVLRNFPLEHLSWLSLHRANGRRHMRLGDDTSETIAQMKSLNVADLRGVQIELKNATALASLSKLEVLRINSNLASDASIEKLSTSQSIQVLEVTNESEDSTVLSDAALTSLEKMTELRELKLEKTGVSQNAVDRYRQSKPQVKLSFTAAEVNASVQ</sequence>
<name>A0A5B9MJN6_9BACT</name>
<dbReference type="GO" id="GO:0005524">
    <property type="term" value="F:ATP binding"/>
    <property type="evidence" value="ECO:0007669"/>
    <property type="project" value="UniProtKB-UniRule"/>
</dbReference>
<feature type="region of interest" description="Disordered" evidence="8">
    <location>
        <begin position="61"/>
        <end position="155"/>
    </location>
</feature>
<dbReference type="GO" id="GO:0004674">
    <property type="term" value="F:protein serine/threonine kinase activity"/>
    <property type="evidence" value="ECO:0007669"/>
    <property type="project" value="UniProtKB-KW"/>
</dbReference>
<evidence type="ECO:0000256" key="2">
    <source>
        <dbReference type="ARBA" id="ARBA00022679"/>
    </source>
</evidence>
<feature type="compositionally biased region" description="Basic and acidic residues" evidence="8">
    <location>
        <begin position="1856"/>
        <end position="1865"/>
    </location>
</feature>
<feature type="repeat" description="WD" evidence="6">
    <location>
        <begin position="979"/>
        <end position="1012"/>
    </location>
</feature>
<evidence type="ECO:0000259" key="9">
    <source>
        <dbReference type="PROSITE" id="PS50011"/>
    </source>
</evidence>
<dbReference type="Pfam" id="PF00400">
    <property type="entry name" value="WD40"/>
    <property type="match status" value="1"/>
</dbReference>
<dbReference type="Gene3D" id="1.10.510.10">
    <property type="entry name" value="Transferase(Phosphotransferase) domain 1"/>
    <property type="match status" value="1"/>
</dbReference>
<dbReference type="InterPro" id="IPR011044">
    <property type="entry name" value="Quino_amine_DH_bsu"/>
</dbReference>
<evidence type="ECO:0000256" key="3">
    <source>
        <dbReference type="ARBA" id="ARBA00022741"/>
    </source>
</evidence>
<dbReference type="PANTHER" id="PTHR24350">
    <property type="entry name" value="SERINE/THREONINE-PROTEIN KINASE IAL-RELATED"/>
    <property type="match status" value="1"/>
</dbReference>
<organism evidence="10 11">
    <name type="scientific">Stieleria maiorica</name>
    <dbReference type="NCBI Taxonomy" id="2795974"/>
    <lineage>
        <taxon>Bacteria</taxon>
        <taxon>Pseudomonadati</taxon>
        <taxon>Planctomycetota</taxon>
        <taxon>Planctomycetia</taxon>
        <taxon>Pirellulales</taxon>
        <taxon>Pirellulaceae</taxon>
        <taxon>Stieleria</taxon>
    </lineage>
</organism>
<evidence type="ECO:0000256" key="8">
    <source>
        <dbReference type="SAM" id="MobiDB-lite"/>
    </source>
</evidence>
<reference evidence="10 11" key="1">
    <citation type="submission" date="2019-02" db="EMBL/GenBank/DDBJ databases">
        <title>Planctomycetal bacteria perform biofilm scaping via a novel small molecule.</title>
        <authorList>
            <person name="Jeske O."/>
            <person name="Boedeker C."/>
            <person name="Wiegand S."/>
            <person name="Breitling P."/>
            <person name="Kallscheuer N."/>
            <person name="Jogler M."/>
            <person name="Rohde M."/>
            <person name="Petersen J."/>
            <person name="Medema M.H."/>
            <person name="Surup F."/>
            <person name="Jogler C."/>
        </authorList>
    </citation>
    <scope>NUCLEOTIDE SEQUENCE [LARGE SCALE GENOMIC DNA]</scope>
    <source>
        <strain evidence="10 11">Mal15</strain>
    </source>
</reference>
<dbReference type="PROSITE" id="PS00108">
    <property type="entry name" value="PROTEIN_KINASE_ST"/>
    <property type="match status" value="1"/>
</dbReference>
<gene>
    <name evidence="10" type="primary">prkC_21</name>
    <name evidence="10" type="ORF">Mal15_42500</name>
</gene>
<feature type="repeat" description="WD" evidence="6">
    <location>
        <begin position="630"/>
        <end position="655"/>
    </location>
</feature>
<feature type="compositionally biased region" description="Polar residues" evidence="8">
    <location>
        <begin position="133"/>
        <end position="145"/>
    </location>
</feature>
<keyword evidence="2 10" id="KW-0808">Transferase</keyword>
<dbReference type="InterPro" id="IPR001680">
    <property type="entry name" value="WD40_rpt"/>
</dbReference>
<feature type="compositionally biased region" description="Basic and acidic residues" evidence="8">
    <location>
        <begin position="74"/>
        <end position="84"/>
    </location>
</feature>
<dbReference type="PROSITE" id="PS50011">
    <property type="entry name" value="PROTEIN_KINASE_DOM"/>
    <property type="match status" value="1"/>
</dbReference>
<dbReference type="InterPro" id="IPR011009">
    <property type="entry name" value="Kinase-like_dom_sf"/>
</dbReference>
<evidence type="ECO:0000256" key="5">
    <source>
        <dbReference type="ARBA" id="ARBA00022840"/>
    </source>
</evidence>
<dbReference type="InterPro" id="IPR017441">
    <property type="entry name" value="Protein_kinase_ATP_BS"/>
</dbReference>
<keyword evidence="5 7" id="KW-0067">ATP-binding</keyword>
<dbReference type="SMART" id="SM00220">
    <property type="entry name" value="S_TKc"/>
    <property type="match status" value="1"/>
</dbReference>
<dbReference type="SUPFAM" id="SSF56112">
    <property type="entry name" value="Protein kinase-like (PK-like)"/>
    <property type="match status" value="1"/>
</dbReference>
<evidence type="ECO:0000256" key="7">
    <source>
        <dbReference type="PROSITE-ProRule" id="PRU10141"/>
    </source>
</evidence>
<dbReference type="Gene3D" id="2.130.10.10">
    <property type="entry name" value="YVTN repeat-like/Quinoprotein amine dehydrogenase"/>
    <property type="match status" value="2"/>
</dbReference>
<dbReference type="SUPFAM" id="SSF50969">
    <property type="entry name" value="YVTN repeat-like/Quinoprotein amine dehydrogenase"/>
    <property type="match status" value="1"/>
</dbReference>
<keyword evidence="1" id="KW-0723">Serine/threonine-protein kinase</keyword>
<keyword evidence="11" id="KW-1185">Reference proteome</keyword>
<feature type="binding site" evidence="7">
    <location>
        <position position="241"/>
    </location>
    <ligand>
        <name>ATP</name>
        <dbReference type="ChEBI" id="CHEBI:30616"/>
    </ligand>
</feature>
<dbReference type="SUPFAM" id="SSF52047">
    <property type="entry name" value="RNI-like"/>
    <property type="match status" value="1"/>
</dbReference>
<feature type="domain" description="Protein kinase" evidence="9">
    <location>
        <begin position="212"/>
        <end position="476"/>
    </location>
</feature>
<evidence type="ECO:0000256" key="1">
    <source>
        <dbReference type="ARBA" id="ARBA00022527"/>
    </source>
</evidence>
<protein>
    <submittedName>
        <fullName evidence="10">Serine/threonine-protein kinase PrkC</fullName>
        <ecNumber evidence="10">2.7.11.1</ecNumber>
    </submittedName>
</protein>
<feature type="compositionally biased region" description="Polar residues" evidence="8">
    <location>
        <begin position="63"/>
        <end position="73"/>
    </location>
</feature>
<dbReference type="InterPro" id="IPR032675">
    <property type="entry name" value="LRR_dom_sf"/>
</dbReference>
<dbReference type="EC" id="2.7.11.1" evidence="10"/>
<dbReference type="InterPro" id="IPR030616">
    <property type="entry name" value="Aur-like"/>
</dbReference>
<feature type="compositionally biased region" description="Low complexity" evidence="8">
    <location>
        <begin position="1822"/>
        <end position="1832"/>
    </location>
</feature>
<dbReference type="Gene3D" id="3.30.200.20">
    <property type="entry name" value="Phosphorylase Kinase, domain 1"/>
    <property type="match status" value="1"/>
</dbReference>
<dbReference type="CDD" id="cd14014">
    <property type="entry name" value="STKc_PknB_like"/>
    <property type="match status" value="1"/>
</dbReference>
<accession>A0A5B9MJN6</accession>